<accession>A0A4Y2C3B4</accession>
<dbReference type="AlphaFoldDB" id="A0A4Y2C3B4"/>
<organism evidence="2 3">
    <name type="scientific">Araneus ventricosus</name>
    <name type="common">Orbweaver spider</name>
    <name type="synonym">Epeira ventricosa</name>
    <dbReference type="NCBI Taxonomy" id="182803"/>
    <lineage>
        <taxon>Eukaryota</taxon>
        <taxon>Metazoa</taxon>
        <taxon>Ecdysozoa</taxon>
        <taxon>Arthropoda</taxon>
        <taxon>Chelicerata</taxon>
        <taxon>Arachnida</taxon>
        <taxon>Araneae</taxon>
        <taxon>Araneomorphae</taxon>
        <taxon>Entelegynae</taxon>
        <taxon>Araneoidea</taxon>
        <taxon>Araneidae</taxon>
        <taxon>Araneus</taxon>
    </lineage>
</organism>
<comment type="caution">
    <text evidence="2">The sequence shown here is derived from an EMBL/GenBank/DDBJ whole genome shotgun (WGS) entry which is preliminary data.</text>
</comment>
<feature type="compositionally biased region" description="Basic and acidic residues" evidence="1">
    <location>
        <begin position="53"/>
        <end position="64"/>
    </location>
</feature>
<name>A0A4Y2C3B4_ARAVE</name>
<proteinExistence type="predicted"/>
<evidence type="ECO:0000256" key="1">
    <source>
        <dbReference type="SAM" id="MobiDB-lite"/>
    </source>
</evidence>
<evidence type="ECO:0000313" key="2">
    <source>
        <dbReference type="EMBL" id="GBL98255.1"/>
    </source>
</evidence>
<dbReference type="Proteomes" id="UP000499080">
    <property type="component" value="Unassembled WGS sequence"/>
</dbReference>
<keyword evidence="3" id="KW-1185">Reference proteome</keyword>
<protein>
    <submittedName>
        <fullName evidence="2">Uncharacterized protein</fullName>
    </submittedName>
</protein>
<gene>
    <name evidence="2" type="ORF">AVEN_174060_1</name>
</gene>
<dbReference type="EMBL" id="BGPR01000138">
    <property type="protein sequence ID" value="GBL98255.1"/>
    <property type="molecule type" value="Genomic_DNA"/>
</dbReference>
<reference evidence="2 3" key="1">
    <citation type="journal article" date="2019" name="Sci. Rep.">
        <title>Orb-weaving spider Araneus ventricosus genome elucidates the spidroin gene catalogue.</title>
        <authorList>
            <person name="Kono N."/>
            <person name="Nakamura H."/>
            <person name="Ohtoshi R."/>
            <person name="Moran D.A.P."/>
            <person name="Shinohara A."/>
            <person name="Yoshida Y."/>
            <person name="Fujiwara M."/>
            <person name="Mori M."/>
            <person name="Tomita M."/>
            <person name="Arakawa K."/>
        </authorList>
    </citation>
    <scope>NUCLEOTIDE SEQUENCE [LARGE SCALE GENOMIC DNA]</scope>
</reference>
<sequence>MSIRNHYSIVTAFLSSHPQICIKEDTIPNLLASRVFSSPPSFSRKRLITIGKRGDGKVKEETQRKGAKSKIESPSQNHYADRAAVGNSRLECW</sequence>
<evidence type="ECO:0000313" key="3">
    <source>
        <dbReference type="Proteomes" id="UP000499080"/>
    </source>
</evidence>
<feature type="region of interest" description="Disordered" evidence="1">
    <location>
        <begin position="53"/>
        <end position="79"/>
    </location>
</feature>